<gene>
    <name evidence="2" type="ORF">CAP_3499</name>
</gene>
<evidence type="ECO:0000313" key="3">
    <source>
        <dbReference type="Proteomes" id="UP000019678"/>
    </source>
</evidence>
<dbReference type="Proteomes" id="UP000019678">
    <property type="component" value="Unassembled WGS sequence"/>
</dbReference>
<comment type="caution">
    <text evidence="2">The sequence shown here is derived from an EMBL/GenBank/DDBJ whole genome shotgun (WGS) entry which is preliminary data.</text>
</comment>
<accession>A0A017T7D6</accession>
<dbReference type="AlphaFoldDB" id="A0A017T7D6"/>
<reference evidence="2 3" key="1">
    <citation type="submission" date="2013-05" db="EMBL/GenBank/DDBJ databases">
        <title>Genome assembly of Chondromyces apiculatus DSM 436.</title>
        <authorList>
            <person name="Sharma G."/>
            <person name="Khatri I."/>
            <person name="Kaur C."/>
            <person name="Mayilraj S."/>
            <person name="Subramanian S."/>
        </authorList>
    </citation>
    <scope>NUCLEOTIDE SEQUENCE [LARGE SCALE GENOMIC DNA]</scope>
    <source>
        <strain evidence="2 3">DSM 436</strain>
    </source>
</reference>
<organism evidence="2 3">
    <name type="scientific">Chondromyces apiculatus DSM 436</name>
    <dbReference type="NCBI Taxonomy" id="1192034"/>
    <lineage>
        <taxon>Bacteria</taxon>
        <taxon>Pseudomonadati</taxon>
        <taxon>Myxococcota</taxon>
        <taxon>Polyangia</taxon>
        <taxon>Polyangiales</taxon>
        <taxon>Polyangiaceae</taxon>
        <taxon>Chondromyces</taxon>
    </lineage>
</organism>
<keyword evidence="3" id="KW-1185">Reference proteome</keyword>
<name>A0A017T7D6_9BACT</name>
<evidence type="ECO:0000313" key="2">
    <source>
        <dbReference type="EMBL" id="EYF05134.1"/>
    </source>
</evidence>
<protein>
    <submittedName>
        <fullName evidence="2">Uncharacterized protein</fullName>
    </submittedName>
</protein>
<dbReference type="EMBL" id="ASRX01000026">
    <property type="protein sequence ID" value="EYF05134.1"/>
    <property type="molecule type" value="Genomic_DNA"/>
</dbReference>
<dbReference type="STRING" id="1192034.CAP_3499"/>
<sequence>MAPRSPLNGKPGSSAGAAVVPPPGAPSFPACTRLPPAGAQR</sequence>
<evidence type="ECO:0000256" key="1">
    <source>
        <dbReference type="SAM" id="MobiDB-lite"/>
    </source>
</evidence>
<feature type="region of interest" description="Disordered" evidence="1">
    <location>
        <begin position="1"/>
        <end position="41"/>
    </location>
</feature>
<proteinExistence type="predicted"/>